<evidence type="ECO:0000256" key="2">
    <source>
        <dbReference type="ARBA" id="ARBA00022692"/>
    </source>
</evidence>
<evidence type="ECO:0000256" key="3">
    <source>
        <dbReference type="ARBA" id="ARBA00022989"/>
    </source>
</evidence>
<keyword evidence="3 5" id="KW-1133">Transmembrane helix</keyword>
<feature type="transmembrane region" description="Helical" evidence="5">
    <location>
        <begin position="73"/>
        <end position="93"/>
    </location>
</feature>
<keyword evidence="4 5" id="KW-0472">Membrane</keyword>
<protein>
    <submittedName>
        <fullName evidence="7">Conjugal transfer protein TraR</fullName>
    </submittedName>
</protein>
<dbReference type="KEGG" id="kpf:IX53_01440"/>
<evidence type="ECO:0000313" key="7">
    <source>
        <dbReference type="EMBL" id="AKI96705.1"/>
    </source>
</evidence>
<feature type="transmembrane region" description="Helical" evidence="5">
    <location>
        <begin position="169"/>
        <end position="187"/>
    </location>
</feature>
<dbReference type="PATRIC" id="fig|1330330.3.peg.293"/>
<evidence type="ECO:0000313" key="8">
    <source>
        <dbReference type="Proteomes" id="UP000035159"/>
    </source>
</evidence>
<dbReference type="Gene3D" id="1.20.1420.30">
    <property type="entry name" value="NCX, central ion-binding region"/>
    <property type="match status" value="2"/>
</dbReference>
<evidence type="ECO:0000256" key="1">
    <source>
        <dbReference type="ARBA" id="ARBA00004141"/>
    </source>
</evidence>
<dbReference type="Gene3D" id="6.10.280.80">
    <property type="entry name" value="NCX, peripheral helical region"/>
    <property type="match status" value="1"/>
</dbReference>
<feature type="transmembrane region" description="Helical" evidence="5">
    <location>
        <begin position="131"/>
        <end position="148"/>
    </location>
</feature>
<dbReference type="PANTHER" id="PTHR10846">
    <property type="entry name" value="SODIUM/POTASSIUM/CALCIUM EXCHANGER"/>
    <property type="match status" value="1"/>
</dbReference>
<dbReference type="EMBL" id="CP011232">
    <property type="protein sequence ID" value="AKI96705.1"/>
    <property type="molecule type" value="Genomic_DNA"/>
</dbReference>
<dbReference type="NCBIfam" id="TIGR00367">
    <property type="entry name" value="calcium/sodium antiporter"/>
    <property type="match status" value="1"/>
</dbReference>
<gene>
    <name evidence="7" type="ORF">IX53_01440</name>
</gene>
<dbReference type="GO" id="GO:0005886">
    <property type="term" value="C:plasma membrane"/>
    <property type="evidence" value="ECO:0007669"/>
    <property type="project" value="TreeGrafter"/>
</dbReference>
<feature type="transmembrane region" description="Helical" evidence="5">
    <location>
        <begin position="293"/>
        <end position="311"/>
    </location>
</feature>
<dbReference type="InterPro" id="IPR044880">
    <property type="entry name" value="NCX_ion-bd_dom_sf"/>
</dbReference>
<keyword evidence="8" id="KW-1185">Reference proteome</keyword>
<feature type="transmembrane region" description="Helical" evidence="5">
    <location>
        <begin position="268"/>
        <end position="286"/>
    </location>
</feature>
<dbReference type="AlphaFoldDB" id="A0A0G2Z515"/>
<keyword evidence="2 5" id="KW-0812">Transmembrane</keyword>
<dbReference type="PANTHER" id="PTHR10846:SF8">
    <property type="entry name" value="INNER MEMBRANE PROTEIN YRBG"/>
    <property type="match status" value="1"/>
</dbReference>
<feature type="domain" description="Sodium/calcium exchanger membrane region" evidence="6">
    <location>
        <begin position="172"/>
        <end position="313"/>
    </location>
</feature>
<dbReference type="InterPro" id="IPR004481">
    <property type="entry name" value="K/Na/Ca-exchanger"/>
</dbReference>
<comment type="subcellular location">
    <subcellularLocation>
        <location evidence="1">Membrane</location>
        <topology evidence="1">Multi-pass membrane protein</topology>
    </subcellularLocation>
</comment>
<dbReference type="OrthoDB" id="9794225at2"/>
<dbReference type="Pfam" id="PF01699">
    <property type="entry name" value="Na_Ca_ex"/>
    <property type="match status" value="2"/>
</dbReference>
<proteinExistence type="predicted"/>
<evidence type="ECO:0000256" key="5">
    <source>
        <dbReference type="SAM" id="Phobius"/>
    </source>
</evidence>
<accession>A0A0G2Z515</accession>
<feature type="transmembrane region" description="Helical" evidence="5">
    <location>
        <begin position="242"/>
        <end position="262"/>
    </location>
</feature>
<dbReference type="GO" id="GO:0008273">
    <property type="term" value="F:calcium, potassium:sodium antiporter activity"/>
    <property type="evidence" value="ECO:0007669"/>
    <property type="project" value="TreeGrafter"/>
</dbReference>
<dbReference type="Proteomes" id="UP000035159">
    <property type="component" value="Chromosome"/>
</dbReference>
<dbReference type="InterPro" id="IPR004837">
    <property type="entry name" value="NaCa_Exmemb"/>
</dbReference>
<feature type="transmembrane region" description="Helical" evidence="5">
    <location>
        <begin position="207"/>
        <end position="230"/>
    </location>
</feature>
<dbReference type="GO" id="GO:0005262">
    <property type="term" value="F:calcium channel activity"/>
    <property type="evidence" value="ECO:0007669"/>
    <property type="project" value="TreeGrafter"/>
</dbReference>
<dbReference type="STRING" id="1330330.IX53_01440"/>
<dbReference type="GO" id="GO:0006874">
    <property type="term" value="P:intracellular calcium ion homeostasis"/>
    <property type="evidence" value="ECO:0007669"/>
    <property type="project" value="TreeGrafter"/>
</dbReference>
<reference evidence="7 8" key="1">
    <citation type="submission" date="2015-04" db="EMBL/GenBank/DDBJ databases">
        <title>Complete Genome Sequence of Kosmotoga pacifica SLHLJ1.</title>
        <authorList>
            <person name="Jiang L.J."/>
            <person name="Shao Z.Z."/>
            <person name="Jebbar M."/>
        </authorList>
    </citation>
    <scope>NUCLEOTIDE SEQUENCE [LARGE SCALE GENOMIC DNA]</scope>
    <source>
        <strain evidence="7 8">SLHLJ1</strain>
    </source>
</reference>
<feature type="transmembrane region" description="Helical" evidence="5">
    <location>
        <begin position="105"/>
        <end position="125"/>
    </location>
</feature>
<name>A0A0G2Z515_9BACT</name>
<organism evidence="7 8">
    <name type="scientific">Kosmotoga pacifica</name>
    <dbReference type="NCBI Taxonomy" id="1330330"/>
    <lineage>
        <taxon>Bacteria</taxon>
        <taxon>Thermotogati</taxon>
        <taxon>Thermotogota</taxon>
        <taxon>Thermotogae</taxon>
        <taxon>Kosmotogales</taxon>
        <taxon>Kosmotogaceae</taxon>
        <taxon>Kosmotoga</taxon>
    </lineage>
</organism>
<sequence length="316" mass="33228">MIINILLLIAGFALLVKGADYLIDGSVAIARRIGVSELFIGLTIVAFGTSAPELAVSIKAAISGSGIAIGNVLGSNVANVALILGAVAIFQPLKISRSTIRKEIPFVVVASIATGMLLLSGSMALNRYDGIVLLCFFVIFVDYLFAMARDDRILELEEEKAIPHLEHKIGLAILATVGGLVGVVFGSDLVVKSGIELARAFGVSDTLIGVTLVAFGTSLPELVTSITAGIKKKADLAIGNIVGSNIFNLLLVLGVSSVISPIRADRDITQDIVFTLASIVFLLLLSGFRRRKLGRTGGVLLLSLYVAYIYMSLRAG</sequence>
<evidence type="ECO:0000256" key="4">
    <source>
        <dbReference type="ARBA" id="ARBA00023136"/>
    </source>
</evidence>
<evidence type="ECO:0000259" key="6">
    <source>
        <dbReference type="Pfam" id="PF01699"/>
    </source>
</evidence>
<feature type="domain" description="Sodium/calcium exchanger membrane region" evidence="6">
    <location>
        <begin position="5"/>
        <end position="142"/>
    </location>
</feature>